<gene>
    <name evidence="2" type="ORF">PDEL0327_LOCUS1379</name>
</gene>
<proteinExistence type="predicted"/>
<dbReference type="AlphaFoldDB" id="A0A7S0TDK3"/>
<feature type="compositionally biased region" description="Low complexity" evidence="1">
    <location>
        <begin position="30"/>
        <end position="39"/>
    </location>
</feature>
<reference evidence="2" key="1">
    <citation type="submission" date="2021-01" db="EMBL/GenBank/DDBJ databases">
        <authorList>
            <person name="Corre E."/>
            <person name="Pelletier E."/>
            <person name="Niang G."/>
            <person name="Scheremetjew M."/>
            <person name="Finn R."/>
            <person name="Kale V."/>
            <person name="Holt S."/>
            <person name="Cochrane G."/>
            <person name="Meng A."/>
            <person name="Brown T."/>
            <person name="Cohen L."/>
        </authorList>
    </citation>
    <scope>NUCLEOTIDE SEQUENCE</scope>
    <source>
        <strain evidence="2">B596</strain>
    </source>
</reference>
<evidence type="ECO:0000256" key="1">
    <source>
        <dbReference type="SAM" id="MobiDB-lite"/>
    </source>
</evidence>
<feature type="region of interest" description="Disordered" evidence="1">
    <location>
        <begin position="157"/>
        <end position="255"/>
    </location>
</feature>
<feature type="compositionally biased region" description="Basic residues" evidence="1">
    <location>
        <begin position="205"/>
        <end position="218"/>
    </location>
</feature>
<feature type="compositionally biased region" description="Basic and acidic residues" evidence="1">
    <location>
        <begin position="171"/>
        <end position="182"/>
    </location>
</feature>
<dbReference type="EMBL" id="HBFG01001836">
    <property type="protein sequence ID" value="CAD8729886.1"/>
    <property type="molecule type" value="Transcribed_RNA"/>
</dbReference>
<evidence type="ECO:0000313" key="2">
    <source>
        <dbReference type="EMBL" id="CAD8729886.1"/>
    </source>
</evidence>
<sequence length="255" mass="29714">MNSEGIANAAMDGIVSSSNASSNDAMVLVGSSNSSGNNNRASRRKALWKKRQQRKCGRKQNGGRIGGRRNRRLWQLPESSILDYTKWIQEKPEEDRTASEERFLWKCMIRSLGVVGGNHQQGKRGRQERIREFVDRLKAKEPMELTTQEEHFVRLYHKRKQDRKHQKQQQRKQERKQQKQEETTVSWMRNEESNNTNNNTNNKISHQKSNRKNKKNKKGGFEPQASLESLRESMKNMGLSSDKLKQVRFSESSIN</sequence>
<organism evidence="2">
    <name type="scientific">Pseudo-nitzschia delicatissima</name>
    <dbReference type="NCBI Taxonomy" id="44447"/>
    <lineage>
        <taxon>Eukaryota</taxon>
        <taxon>Sar</taxon>
        <taxon>Stramenopiles</taxon>
        <taxon>Ochrophyta</taxon>
        <taxon>Bacillariophyta</taxon>
        <taxon>Bacillariophyceae</taxon>
        <taxon>Bacillariophycidae</taxon>
        <taxon>Bacillariales</taxon>
        <taxon>Bacillariaceae</taxon>
        <taxon>Pseudo-nitzschia</taxon>
    </lineage>
</organism>
<feature type="compositionally biased region" description="Basic residues" evidence="1">
    <location>
        <begin position="157"/>
        <end position="170"/>
    </location>
</feature>
<protein>
    <submittedName>
        <fullName evidence="2">Uncharacterized protein</fullName>
    </submittedName>
</protein>
<name>A0A7S0TDK3_9STRA</name>
<feature type="region of interest" description="Disordered" evidence="1">
    <location>
        <begin position="26"/>
        <end position="70"/>
    </location>
</feature>
<accession>A0A7S0TDK3</accession>
<feature type="compositionally biased region" description="Basic residues" evidence="1">
    <location>
        <begin position="41"/>
        <end position="58"/>
    </location>
</feature>